<protein>
    <submittedName>
        <fullName evidence="1">Uncharacterized protein</fullName>
    </submittedName>
</protein>
<accession>A0A5B7D608</accession>
<sequence>MSIRVPGESVSGARYGRRGEAGAMTVLEDVREVTGARRGNPISTGNGGAGGGGAEMGHVYRAAVEFHGRGEHNCIVCPGKLCLLWEIGLSQV</sequence>
<organism evidence="1 2">
    <name type="scientific">Portunus trituberculatus</name>
    <name type="common">Swimming crab</name>
    <name type="synonym">Neptunus trituberculatus</name>
    <dbReference type="NCBI Taxonomy" id="210409"/>
    <lineage>
        <taxon>Eukaryota</taxon>
        <taxon>Metazoa</taxon>
        <taxon>Ecdysozoa</taxon>
        <taxon>Arthropoda</taxon>
        <taxon>Crustacea</taxon>
        <taxon>Multicrustacea</taxon>
        <taxon>Malacostraca</taxon>
        <taxon>Eumalacostraca</taxon>
        <taxon>Eucarida</taxon>
        <taxon>Decapoda</taxon>
        <taxon>Pleocyemata</taxon>
        <taxon>Brachyura</taxon>
        <taxon>Eubrachyura</taxon>
        <taxon>Portunoidea</taxon>
        <taxon>Portunidae</taxon>
        <taxon>Portuninae</taxon>
        <taxon>Portunus</taxon>
    </lineage>
</organism>
<comment type="caution">
    <text evidence="1">The sequence shown here is derived from an EMBL/GenBank/DDBJ whole genome shotgun (WGS) entry which is preliminary data.</text>
</comment>
<gene>
    <name evidence="1" type="ORF">E2C01_009519</name>
</gene>
<keyword evidence="2" id="KW-1185">Reference proteome</keyword>
<reference evidence="1 2" key="1">
    <citation type="submission" date="2019-05" db="EMBL/GenBank/DDBJ databases">
        <title>Another draft genome of Portunus trituberculatus and its Hox gene families provides insights of decapod evolution.</title>
        <authorList>
            <person name="Jeong J.-H."/>
            <person name="Song I."/>
            <person name="Kim S."/>
            <person name="Choi T."/>
            <person name="Kim D."/>
            <person name="Ryu S."/>
            <person name="Kim W."/>
        </authorList>
    </citation>
    <scope>NUCLEOTIDE SEQUENCE [LARGE SCALE GENOMIC DNA]</scope>
    <source>
        <tissue evidence="1">Muscle</tissue>
    </source>
</reference>
<evidence type="ECO:0000313" key="2">
    <source>
        <dbReference type="Proteomes" id="UP000324222"/>
    </source>
</evidence>
<proteinExistence type="predicted"/>
<evidence type="ECO:0000313" key="1">
    <source>
        <dbReference type="EMBL" id="MPC16689.1"/>
    </source>
</evidence>
<dbReference type="EMBL" id="VSRR010000526">
    <property type="protein sequence ID" value="MPC16689.1"/>
    <property type="molecule type" value="Genomic_DNA"/>
</dbReference>
<dbReference type="Proteomes" id="UP000324222">
    <property type="component" value="Unassembled WGS sequence"/>
</dbReference>
<name>A0A5B7D608_PORTR</name>
<dbReference type="AlphaFoldDB" id="A0A5B7D608"/>